<keyword evidence="6" id="KW-0963">Cytoplasm</keyword>
<dbReference type="Pfam" id="PF01171">
    <property type="entry name" value="ATP_bind_3"/>
    <property type="match status" value="1"/>
</dbReference>
<organism evidence="8 9">
    <name type="scientific">Arthrobacter psychrolactophilus</name>
    <dbReference type="NCBI Taxonomy" id="92442"/>
    <lineage>
        <taxon>Bacteria</taxon>
        <taxon>Bacillati</taxon>
        <taxon>Actinomycetota</taxon>
        <taxon>Actinomycetes</taxon>
        <taxon>Micrococcales</taxon>
        <taxon>Micrococcaceae</taxon>
        <taxon>Arthrobacter</taxon>
    </lineage>
</organism>
<comment type="similarity">
    <text evidence="6">Belongs to the tRNA(Ile)-lysidine synthase family.</text>
</comment>
<evidence type="ECO:0000259" key="7">
    <source>
        <dbReference type="Pfam" id="PF01171"/>
    </source>
</evidence>
<protein>
    <recommendedName>
        <fullName evidence="6">tRNA(Ile)-lysidine synthase</fullName>
        <ecNumber evidence="6">6.3.4.19</ecNumber>
    </recommendedName>
    <alternativeName>
        <fullName evidence="6">tRNA(Ile)-2-lysyl-cytidine synthase</fullName>
    </alternativeName>
    <alternativeName>
        <fullName evidence="6">tRNA(Ile)-lysidine synthetase</fullName>
    </alternativeName>
</protein>
<comment type="catalytic activity">
    <reaction evidence="5 6">
        <text>cytidine(34) in tRNA(Ile2) + L-lysine + ATP = lysidine(34) in tRNA(Ile2) + AMP + diphosphate + H(+)</text>
        <dbReference type="Rhea" id="RHEA:43744"/>
        <dbReference type="Rhea" id="RHEA-COMP:10625"/>
        <dbReference type="Rhea" id="RHEA-COMP:10670"/>
        <dbReference type="ChEBI" id="CHEBI:15378"/>
        <dbReference type="ChEBI" id="CHEBI:30616"/>
        <dbReference type="ChEBI" id="CHEBI:32551"/>
        <dbReference type="ChEBI" id="CHEBI:33019"/>
        <dbReference type="ChEBI" id="CHEBI:82748"/>
        <dbReference type="ChEBI" id="CHEBI:83665"/>
        <dbReference type="ChEBI" id="CHEBI:456215"/>
        <dbReference type="EC" id="6.3.4.19"/>
    </reaction>
</comment>
<dbReference type="GO" id="GO:0005524">
    <property type="term" value="F:ATP binding"/>
    <property type="evidence" value="ECO:0007669"/>
    <property type="project" value="UniProtKB-UniRule"/>
</dbReference>
<evidence type="ECO:0000256" key="6">
    <source>
        <dbReference type="HAMAP-Rule" id="MF_01161"/>
    </source>
</evidence>
<keyword evidence="1 6" id="KW-0436">Ligase</keyword>
<gene>
    <name evidence="6 8" type="primary">tilS</name>
    <name evidence="8" type="ORF">CVS30_00550</name>
</gene>
<dbReference type="Gene3D" id="3.40.50.620">
    <property type="entry name" value="HUPs"/>
    <property type="match status" value="1"/>
</dbReference>
<accession>A0A2V5IU73</accession>
<dbReference type="Proteomes" id="UP000247980">
    <property type="component" value="Unassembled WGS sequence"/>
</dbReference>
<name>A0A2V5IU73_9MICC</name>
<dbReference type="InterPro" id="IPR011063">
    <property type="entry name" value="TilS/TtcA_N"/>
</dbReference>
<comment type="function">
    <text evidence="6">Ligates lysine onto the cytidine present at position 34 of the AUA codon-specific tRNA(Ile) that contains the anticodon CAU, in an ATP-dependent manner. Cytidine is converted to lysidine, thus changing the amino acid specificity of the tRNA from methionine to isoleucine.</text>
</comment>
<dbReference type="InterPro" id="IPR012094">
    <property type="entry name" value="tRNA_Ile_lys_synt"/>
</dbReference>
<evidence type="ECO:0000256" key="1">
    <source>
        <dbReference type="ARBA" id="ARBA00022598"/>
    </source>
</evidence>
<feature type="binding site" evidence="6">
    <location>
        <begin position="54"/>
        <end position="59"/>
    </location>
    <ligand>
        <name>ATP</name>
        <dbReference type="ChEBI" id="CHEBI:30616"/>
    </ligand>
</feature>
<keyword evidence="4 6" id="KW-0067">ATP-binding</keyword>
<dbReference type="EMBL" id="QJVC01000001">
    <property type="protein sequence ID" value="PYI40059.1"/>
    <property type="molecule type" value="Genomic_DNA"/>
</dbReference>
<dbReference type="AlphaFoldDB" id="A0A2V5IU73"/>
<dbReference type="SUPFAM" id="SSF52402">
    <property type="entry name" value="Adenine nucleotide alpha hydrolases-like"/>
    <property type="match status" value="1"/>
</dbReference>
<dbReference type="PANTHER" id="PTHR43033">
    <property type="entry name" value="TRNA(ILE)-LYSIDINE SYNTHASE-RELATED"/>
    <property type="match status" value="1"/>
</dbReference>
<comment type="subcellular location">
    <subcellularLocation>
        <location evidence="6">Cytoplasm</location>
    </subcellularLocation>
</comment>
<dbReference type="PANTHER" id="PTHR43033:SF1">
    <property type="entry name" value="TRNA(ILE)-LYSIDINE SYNTHASE-RELATED"/>
    <property type="match status" value="1"/>
</dbReference>
<feature type="domain" description="tRNA(Ile)-lysidine/2-thiocytidine synthase N-terminal" evidence="7">
    <location>
        <begin position="49"/>
        <end position="225"/>
    </location>
</feature>
<dbReference type="GO" id="GO:0006400">
    <property type="term" value="P:tRNA modification"/>
    <property type="evidence" value="ECO:0007669"/>
    <property type="project" value="UniProtKB-UniRule"/>
</dbReference>
<dbReference type="GO" id="GO:0005737">
    <property type="term" value="C:cytoplasm"/>
    <property type="evidence" value="ECO:0007669"/>
    <property type="project" value="UniProtKB-SubCell"/>
</dbReference>
<reference evidence="8 9" key="1">
    <citation type="submission" date="2018-05" db="EMBL/GenBank/DDBJ databases">
        <title>Genetic diversity of glacier-inhabiting Cryobacterium bacteria in China and description of Cryobacterium mengkeensis sp. nov. and Arthrobacter glacialis sp. nov.</title>
        <authorList>
            <person name="Liu Q."/>
            <person name="Xin Y.-H."/>
        </authorList>
    </citation>
    <scope>NUCLEOTIDE SEQUENCE [LARGE SCALE GENOMIC DNA]</scope>
    <source>
        <strain evidence="8 9">B7</strain>
    </source>
</reference>
<evidence type="ECO:0000256" key="2">
    <source>
        <dbReference type="ARBA" id="ARBA00022694"/>
    </source>
</evidence>
<dbReference type="OrthoDB" id="5244702at2"/>
<dbReference type="SUPFAM" id="SSF82829">
    <property type="entry name" value="MesJ substrate recognition domain-like"/>
    <property type="match status" value="1"/>
</dbReference>
<evidence type="ECO:0000256" key="3">
    <source>
        <dbReference type="ARBA" id="ARBA00022741"/>
    </source>
</evidence>
<dbReference type="EC" id="6.3.4.19" evidence="6"/>
<dbReference type="RefSeq" id="WP_110483385.1">
    <property type="nucleotide sequence ID" value="NZ_QJVC01000001.1"/>
</dbReference>
<keyword evidence="2 6" id="KW-0819">tRNA processing</keyword>
<evidence type="ECO:0000313" key="8">
    <source>
        <dbReference type="EMBL" id="PYI40059.1"/>
    </source>
</evidence>
<comment type="domain">
    <text evidence="6">The N-terminal region contains the highly conserved SGGXDS motif, predicted to be a P-loop motif involved in ATP binding.</text>
</comment>
<dbReference type="InterPro" id="IPR012795">
    <property type="entry name" value="tRNA_Ile_lys_synt_N"/>
</dbReference>
<dbReference type="CDD" id="cd01992">
    <property type="entry name" value="TilS_N"/>
    <property type="match status" value="1"/>
</dbReference>
<dbReference type="NCBIfam" id="TIGR02432">
    <property type="entry name" value="lysidine_TilS_N"/>
    <property type="match status" value="1"/>
</dbReference>
<evidence type="ECO:0000256" key="4">
    <source>
        <dbReference type="ARBA" id="ARBA00022840"/>
    </source>
</evidence>
<proteinExistence type="inferred from homology"/>
<keyword evidence="9" id="KW-1185">Reference proteome</keyword>
<dbReference type="Gene3D" id="1.20.59.20">
    <property type="match status" value="1"/>
</dbReference>
<evidence type="ECO:0000313" key="9">
    <source>
        <dbReference type="Proteomes" id="UP000247980"/>
    </source>
</evidence>
<dbReference type="GO" id="GO:0032267">
    <property type="term" value="F:tRNA(Ile)-lysidine synthase activity"/>
    <property type="evidence" value="ECO:0007669"/>
    <property type="project" value="UniProtKB-EC"/>
</dbReference>
<comment type="caution">
    <text evidence="8">The sequence shown here is derived from an EMBL/GenBank/DDBJ whole genome shotgun (WGS) entry which is preliminary data.</text>
</comment>
<evidence type="ECO:0000256" key="5">
    <source>
        <dbReference type="ARBA" id="ARBA00048539"/>
    </source>
</evidence>
<keyword evidence="3 6" id="KW-0547">Nucleotide-binding</keyword>
<dbReference type="HAMAP" id="MF_01161">
    <property type="entry name" value="tRNA_Ile_lys_synt"/>
    <property type="match status" value="1"/>
</dbReference>
<sequence>MDNDFAQPQTRRARGRLDPTVGKARSVVGELLGLKTTGKNRLVENPPLILVGCSGGPDSLALAAVCAFFASRGEVRVGAVVVDHQMQEGSAEVAQATAVQLRELGLDPVVVRTVDLNHDGVGPEAAARAARFGALEATALELGAESVLLGHTLDDQAESVLLGLARGSGTRSLAGMRVRRGIYLRPFLSLRRHETLAICDALGLVPWHDPSNQDPAYLRVRVRNNVIPYLGAELGPGIAESLARSANILGHDADYLDELAGLEYEKMALRGAASQGGNDAGNSAENGADSQEVPEICLSEDGLRGLAPALRMRVLALAVVELGGVQPSLERLASAEKLLERKGSAGPVQLAGKVSAWRISRNQAVPHEGPSYGKLVLRRSR</sequence>
<dbReference type="InterPro" id="IPR014729">
    <property type="entry name" value="Rossmann-like_a/b/a_fold"/>
</dbReference>